<dbReference type="GO" id="GO:0030148">
    <property type="term" value="P:sphingolipid biosynthetic process"/>
    <property type="evidence" value="ECO:0007669"/>
    <property type="project" value="TreeGrafter"/>
</dbReference>
<keyword evidence="2 10" id="KW-0444">Lipid biosynthesis</keyword>
<evidence type="ECO:0000313" key="11">
    <source>
        <dbReference type="Ensembl" id="ENSACDP00005001523.1"/>
    </source>
</evidence>
<keyword evidence="12" id="KW-1185">Reference proteome</keyword>
<evidence type="ECO:0000256" key="1">
    <source>
        <dbReference type="ARBA" id="ARBA00004141"/>
    </source>
</evidence>
<keyword evidence="3 10" id="KW-0808">Transferase</keyword>
<keyword evidence="6" id="KW-1133">Transmembrane helix</keyword>
<dbReference type="PANTHER" id="PTHR11157">
    <property type="entry name" value="FATTY ACID ACYL TRANSFERASE-RELATED"/>
    <property type="match status" value="1"/>
</dbReference>
<dbReference type="GO" id="GO:0034626">
    <property type="term" value="P:fatty acid elongation, polyunsaturated fatty acid"/>
    <property type="evidence" value="ECO:0007669"/>
    <property type="project" value="TreeGrafter"/>
</dbReference>
<dbReference type="InterPro" id="IPR002076">
    <property type="entry name" value="ELO_fam"/>
</dbReference>
<evidence type="ECO:0000256" key="9">
    <source>
        <dbReference type="ARBA" id="ARBA00023160"/>
    </source>
</evidence>
<sequence length="153" mass="17781">RRLAGRRAVFRLRKPLVIKPLVIKMYSMKGAVRTAPIIKYFLLKKGVSQSECDQNISVSPKSTYWTYVFLISKASRLSCTLLILLKKKKINFLHFYGHITKLSYKWYNFKDLPASGGLFFSCVWGHHAKLYSQFAPRASYNQTSDKYNLFITL</sequence>
<dbReference type="Proteomes" id="UP000694521">
    <property type="component" value="Unplaced"/>
</dbReference>
<evidence type="ECO:0000256" key="10">
    <source>
        <dbReference type="RuleBase" id="RU361115"/>
    </source>
</evidence>
<evidence type="ECO:0000256" key="3">
    <source>
        <dbReference type="ARBA" id="ARBA00022679"/>
    </source>
</evidence>
<reference evidence="11" key="1">
    <citation type="submission" date="2025-08" db="UniProtKB">
        <authorList>
            <consortium name="Ensembl"/>
        </authorList>
    </citation>
    <scope>IDENTIFICATION</scope>
</reference>
<dbReference type="GO" id="GO:0009922">
    <property type="term" value="F:fatty acid elongase activity"/>
    <property type="evidence" value="ECO:0007669"/>
    <property type="project" value="UniProtKB-EC"/>
</dbReference>
<dbReference type="Ensembl" id="ENSACDT00005001784.1">
    <property type="protein sequence ID" value="ENSACDP00005001523.1"/>
    <property type="gene ID" value="ENSACDG00005001047.1"/>
</dbReference>
<dbReference type="GO" id="GO:0019367">
    <property type="term" value="P:fatty acid elongation, saturated fatty acid"/>
    <property type="evidence" value="ECO:0007669"/>
    <property type="project" value="TreeGrafter"/>
</dbReference>
<comment type="similarity">
    <text evidence="10">Belongs to the ELO family.</text>
</comment>
<dbReference type="GO" id="GO:0042761">
    <property type="term" value="P:very long-chain fatty acid biosynthetic process"/>
    <property type="evidence" value="ECO:0007669"/>
    <property type="project" value="TreeGrafter"/>
</dbReference>
<dbReference type="AlphaFoldDB" id="A0A8B9D390"/>
<evidence type="ECO:0000256" key="8">
    <source>
        <dbReference type="ARBA" id="ARBA00023136"/>
    </source>
</evidence>
<dbReference type="Pfam" id="PF01151">
    <property type="entry name" value="ELO"/>
    <property type="match status" value="1"/>
</dbReference>
<keyword evidence="5 10" id="KW-0276">Fatty acid metabolism</keyword>
<keyword evidence="4" id="KW-0812">Transmembrane</keyword>
<evidence type="ECO:0000256" key="5">
    <source>
        <dbReference type="ARBA" id="ARBA00022832"/>
    </source>
</evidence>
<evidence type="ECO:0000256" key="6">
    <source>
        <dbReference type="ARBA" id="ARBA00022989"/>
    </source>
</evidence>
<keyword evidence="7 10" id="KW-0443">Lipid metabolism</keyword>
<dbReference type="EC" id="2.3.1.199" evidence="10"/>
<dbReference type="PANTHER" id="PTHR11157:SF125">
    <property type="entry name" value="ELONGATION OF VERY LONG CHAIN FATTY ACIDS PROTEIN 6"/>
    <property type="match status" value="1"/>
</dbReference>
<proteinExistence type="inferred from homology"/>
<accession>A0A8B9D390</accession>
<dbReference type="GO" id="GO:0034625">
    <property type="term" value="P:fatty acid elongation, monounsaturated fatty acid"/>
    <property type="evidence" value="ECO:0007669"/>
    <property type="project" value="TreeGrafter"/>
</dbReference>
<name>A0A8B9D390_ANSCY</name>
<keyword evidence="9 10" id="KW-0275">Fatty acid biosynthesis</keyword>
<evidence type="ECO:0000256" key="7">
    <source>
        <dbReference type="ARBA" id="ARBA00023098"/>
    </source>
</evidence>
<protein>
    <recommendedName>
        <fullName evidence="10">Elongation of very long chain fatty acids protein</fullName>
        <ecNumber evidence="10">2.3.1.199</ecNumber>
    </recommendedName>
    <alternativeName>
        <fullName evidence="10">Very-long-chain 3-oxoacyl-CoA synthase</fullName>
    </alternativeName>
</protein>
<comment type="catalytic activity">
    <reaction evidence="10">
        <text>a very-long-chain acyl-CoA + malonyl-CoA + H(+) = a very-long-chain 3-oxoacyl-CoA + CO2 + CoA</text>
        <dbReference type="Rhea" id="RHEA:32727"/>
        <dbReference type="ChEBI" id="CHEBI:15378"/>
        <dbReference type="ChEBI" id="CHEBI:16526"/>
        <dbReference type="ChEBI" id="CHEBI:57287"/>
        <dbReference type="ChEBI" id="CHEBI:57384"/>
        <dbReference type="ChEBI" id="CHEBI:90725"/>
        <dbReference type="ChEBI" id="CHEBI:90736"/>
        <dbReference type="EC" id="2.3.1.199"/>
    </reaction>
</comment>
<keyword evidence="8" id="KW-0472">Membrane</keyword>
<evidence type="ECO:0000256" key="4">
    <source>
        <dbReference type="ARBA" id="ARBA00022692"/>
    </source>
</evidence>
<evidence type="ECO:0000313" key="12">
    <source>
        <dbReference type="Proteomes" id="UP000694521"/>
    </source>
</evidence>
<dbReference type="GO" id="GO:0005789">
    <property type="term" value="C:endoplasmic reticulum membrane"/>
    <property type="evidence" value="ECO:0007669"/>
    <property type="project" value="TreeGrafter"/>
</dbReference>
<reference evidence="11" key="2">
    <citation type="submission" date="2025-09" db="UniProtKB">
        <authorList>
            <consortium name="Ensembl"/>
        </authorList>
    </citation>
    <scope>IDENTIFICATION</scope>
</reference>
<evidence type="ECO:0000256" key="2">
    <source>
        <dbReference type="ARBA" id="ARBA00022516"/>
    </source>
</evidence>
<organism evidence="11 12">
    <name type="scientific">Anser cygnoides</name>
    <name type="common">Swan goose</name>
    <dbReference type="NCBI Taxonomy" id="8845"/>
    <lineage>
        <taxon>Eukaryota</taxon>
        <taxon>Metazoa</taxon>
        <taxon>Chordata</taxon>
        <taxon>Craniata</taxon>
        <taxon>Vertebrata</taxon>
        <taxon>Euteleostomi</taxon>
        <taxon>Archelosauria</taxon>
        <taxon>Archosauria</taxon>
        <taxon>Dinosauria</taxon>
        <taxon>Saurischia</taxon>
        <taxon>Theropoda</taxon>
        <taxon>Coelurosauria</taxon>
        <taxon>Aves</taxon>
        <taxon>Neognathae</taxon>
        <taxon>Galloanserae</taxon>
        <taxon>Anseriformes</taxon>
        <taxon>Anatidae</taxon>
        <taxon>Anserinae</taxon>
        <taxon>Anser</taxon>
    </lineage>
</organism>
<comment type="subcellular location">
    <subcellularLocation>
        <location evidence="1">Membrane</location>
        <topology evidence="1">Multi-pass membrane protein</topology>
    </subcellularLocation>
</comment>